<dbReference type="eggNOG" id="COG1493">
    <property type="taxonomic scope" value="Bacteria"/>
</dbReference>
<proteinExistence type="inferred from homology"/>
<evidence type="ECO:0000313" key="12">
    <source>
        <dbReference type="EMBL" id="AGM24709.1"/>
    </source>
</evidence>
<evidence type="ECO:0000259" key="11">
    <source>
        <dbReference type="Pfam" id="PF07475"/>
    </source>
</evidence>
<keyword evidence="3" id="KW-0723">Serine/threonine-protein kinase</keyword>
<dbReference type="GO" id="GO:0006109">
    <property type="term" value="P:regulation of carbohydrate metabolic process"/>
    <property type="evidence" value="ECO:0007669"/>
    <property type="project" value="InterPro"/>
</dbReference>
<dbReference type="AlphaFoldDB" id="R4UA18"/>
<keyword evidence="6 12" id="KW-0418">Kinase</keyword>
<gene>
    <name evidence="12" type="primary">hprK</name>
    <name evidence="12" type="ORF">SCHRY_v1c01220</name>
</gene>
<keyword evidence="7" id="KW-0067">ATP-binding</keyword>
<dbReference type="InterPro" id="IPR003755">
    <property type="entry name" value="HPr(Ser)_kin/Pase"/>
</dbReference>
<comment type="catalytic activity">
    <reaction evidence="1">
        <text>[HPr protein]-L-serine + ATP = [HPr protein]-O-phospho-L-serine + ADP + H(+)</text>
        <dbReference type="Rhea" id="RHEA:46600"/>
        <dbReference type="Rhea" id="RHEA-COMP:11602"/>
        <dbReference type="Rhea" id="RHEA-COMP:11603"/>
        <dbReference type="ChEBI" id="CHEBI:15378"/>
        <dbReference type="ChEBI" id="CHEBI:29999"/>
        <dbReference type="ChEBI" id="CHEBI:30616"/>
        <dbReference type="ChEBI" id="CHEBI:83421"/>
        <dbReference type="ChEBI" id="CHEBI:456216"/>
    </reaction>
</comment>
<protein>
    <submittedName>
        <fullName evidence="12">HPr kinase/phosphorylase</fullName>
    </submittedName>
</protein>
<dbReference type="InterPro" id="IPR027417">
    <property type="entry name" value="P-loop_NTPase"/>
</dbReference>
<dbReference type="Gene3D" id="3.40.1390.20">
    <property type="entry name" value="HprK N-terminal domain-like"/>
    <property type="match status" value="1"/>
</dbReference>
<dbReference type="PATRIC" id="fig|1276227.3.peg.122"/>
<dbReference type="Pfam" id="PF07475">
    <property type="entry name" value="Hpr_kinase_C"/>
    <property type="match status" value="1"/>
</dbReference>
<dbReference type="GO" id="GO:0004674">
    <property type="term" value="F:protein serine/threonine kinase activity"/>
    <property type="evidence" value="ECO:0007669"/>
    <property type="project" value="UniProtKB-KW"/>
</dbReference>
<dbReference type="InterPro" id="IPR028979">
    <property type="entry name" value="Ser_kin/Pase_Hpr-like_N_sf"/>
</dbReference>
<keyword evidence="8" id="KW-0511">Multifunctional enzyme</keyword>
<evidence type="ECO:0000256" key="6">
    <source>
        <dbReference type="ARBA" id="ARBA00022777"/>
    </source>
</evidence>
<keyword evidence="13" id="KW-1185">Reference proteome</keyword>
<evidence type="ECO:0000313" key="13">
    <source>
        <dbReference type="Proteomes" id="UP000013964"/>
    </source>
</evidence>
<evidence type="ECO:0000259" key="10">
    <source>
        <dbReference type="Pfam" id="PF02603"/>
    </source>
</evidence>
<comment type="similarity">
    <text evidence="2">Belongs to the HPrK/P family.</text>
</comment>
<reference evidence="12 13" key="1">
    <citation type="journal article" date="2013" name="Genome Biol. Evol.">
        <title>Complete genomes of two dipteran-associated spiroplasmas provided insights into the origin, dynamics, and impacts of viral invasion in spiroplasma.</title>
        <authorList>
            <person name="Ku C."/>
            <person name="Lo W.S."/>
            <person name="Chen L.L."/>
            <person name="Kuo C.H."/>
        </authorList>
    </citation>
    <scope>NUCLEOTIDE SEQUENCE [LARGE SCALE GENOMIC DNA]</scope>
    <source>
        <strain evidence="12 13">DF-1</strain>
    </source>
</reference>
<dbReference type="NCBIfam" id="TIGR00679">
    <property type="entry name" value="hpr-ser"/>
    <property type="match status" value="1"/>
</dbReference>
<dbReference type="PANTHER" id="PTHR30305:SF1">
    <property type="entry name" value="HPR KINASE_PHOSPHORYLASE"/>
    <property type="match status" value="1"/>
</dbReference>
<comment type="catalytic activity">
    <reaction evidence="9">
        <text>[HPr protein]-O-phospho-L-serine + phosphate + H(+) = [HPr protein]-L-serine + diphosphate</text>
        <dbReference type="Rhea" id="RHEA:46604"/>
        <dbReference type="Rhea" id="RHEA-COMP:11602"/>
        <dbReference type="Rhea" id="RHEA-COMP:11603"/>
        <dbReference type="ChEBI" id="CHEBI:15378"/>
        <dbReference type="ChEBI" id="CHEBI:29999"/>
        <dbReference type="ChEBI" id="CHEBI:33019"/>
        <dbReference type="ChEBI" id="CHEBI:43474"/>
        <dbReference type="ChEBI" id="CHEBI:83421"/>
    </reaction>
</comment>
<dbReference type="HOGENOM" id="CLU_052030_0_1_14"/>
<evidence type="ECO:0000256" key="2">
    <source>
        <dbReference type="ARBA" id="ARBA00006883"/>
    </source>
</evidence>
<dbReference type="OrthoDB" id="9778803at2"/>
<dbReference type="EMBL" id="CP005077">
    <property type="protein sequence ID" value="AGM24709.1"/>
    <property type="molecule type" value="Genomic_DNA"/>
</dbReference>
<organism evidence="12 13">
    <name type="scientific">Spiroplasma chrysopicola DF-1</name>
    <dbReference type="NCBI Taxonomy" id="1276227"/>
    <lineage>
        <taxon>Bacteria</taxon>
        <taxon>Bacillati</taxon>
        <taxon>Mycoplasmatota</taxon>
        <taxon>Mollicutes</taxon>
        <taxon>Entomoplasmatales</taxon>
        <taxon>Spiroplasmataceae</taxon>
        <taxon>Spiroplasma</taxon>
    </lineage>
</organism>
<feature type="domain" description="HPr kinase/phosphorylase C-terminal" evidence="11">
    <location>
        <begin position="133"/>
        <end position="301"/>
    </location>
</feature>
<accession>R4UA18</accession>
<feature type="domain" description="HPr(Ser) kinase/phosphorylase N-terminal" evidence="10">
    <location>
        <begin position="5"/>
        <end position="128"/>
    </location>
</feature>
<dbReference type="SUPFAM" id="SSF75138">
    <property type="entry name" value="HprK N-terminal domain-like"/>
    <property type="match status" value="1"/>
</dbReference>
<evidence type="ECO:0000256" key="4">
    <source>
        <dbReference type="ARBA" id="ARBA00022679"/>
    </source>
</evidence>
<dbReference type="CDD" id="cd01918">
    <property type="entry name" value="HprK_C"/>
    <property type="match status" value="1"/>
</dbReference>
<dbReference type="Proteomes" id="UP000013964">
    <property type="component" value="Chromosome"/>
</dbReference>
<dbReference type="PANTHER" id="PTHR30305">
    <property type="entry name" value="PROTEIN YJDM-RELATED"/>
    <property type="match status" value="1"/>
</dbReference>
<keyword evidence="4" id="KW-0808">Transferase</keyword>
<dbReference type="RefSeq" id="WP_016338535.1">
    <property type="nucleotide sequence ID" value="NC_021280.1"/>
</dbReference>
<dbReference type="KEGG" id="scr:SCHRY_v1c01220"/>
<evidence type="ECO:0000256" key="7">
    <source>
        <dbReference type="ARBA" id="ARBA00022840"/>
    </source>
</evidence>
<name>R4UA18_9MOLU</name>
<dbReference type="GO" id="GO:0005524">
    <property type="term" value="F:ATP binding"/>
    <property type="evidence" value="ECO:0007669"/>
    <property type="project" value="UniProtKB-KW"/>
</dbReference>
<evidence type="ECO:0000256" key="8">
    <source>
        <dbReference type="ARBA" id="ARBA00023268"/>
    </source>
</evidence>
<evidence type="ECO:0000256" key="9">
    <source>
        <dbReference type="ARBA" id="ARBA00047657"/>
    </source>
</evidence>
<evidence type="ECO:0000256" key="1">
    <source>
        <dbReference type="ARBA" id="ARBA00001120"/>
    </source>
</evidence>
<evidence type="ECO:0000256" key="5">
    <source>
        <dbReference type="ARBA" id="ARBA00022741"/>
    </source>
</evidence>
<dbReference type="Gene3D" id="3.40.50.300">
    <property type="entry name" value="P-loop containing nucleotide triphosphate hydrolases"/>
    <property type="match status" value="1"/>
</dbReference>
<dbReference type="InterPro" id="IPR011126">
    <property type="entry name" value="Hpr_kin/Pase_Hpr_N"/>
</dbReference>
<dbReference type="SUPFAM" id="SSF53795">
    <property type="entry name" value="PEP carboxykinase-like"/>
    <property type="match status" value="1"/>
</dbReference>
<evidence type="ECO:0000256" key="3">
    <source>
        <dbReference type="ARBA" id="ARBA00022527"/>
    </source>
</evidence>
<dbReference type="InterPro" id="IPR011104">
    <property type="entry name" value="Hpr_kin/Pase_C"/>
</dbReference>
<sequence>MAKFTVQDIMDKFKYELLVGADNLSREIKVYGINRPGLELAGFDPEKDNLNRRVILLSNKEQMYVQTLSEEIRRARYEFILNENIPLVILTEKFTDPLLLEIARTHQCPVARATGITTSRLYQTLLEYFDEYFSPTYEEHGSLINIFGKGVLLIGKSGIGKSEITLELVKKNHLFVGDDRIVIQQRNNKLFGRSHEILKNLIEVRGLGILDLSKIYGLQILLEETTVDLVIELILLDNEEYKTIDRLGAKYNYTTILETKVPIIKIPVTYGRSVSELVETAVSKLKLEEAGFSSLKLLEQQFKKYSEE</sequence>
<keyword evidence="5" id="KW-0547">Nucleotide-binding</keyword>
<dbReference type="GO" id="GO:0000155">
    <property type="term" value="F:phosphorelay sensor kinase activity"/>
    <property type="evidence" value="ECO:0007669"/>
    <property type="project" value="InterPro"/>
</dbReference>
<dbReference type="Pfam" id="PF02603">
    <property type="entry name" value="Hpr_kinase_N"/>
    <property type="match status" value="1"/>
</dbReference>
<dbReference type="STRING" id="1276227.SCHRY_v1c01220"/>